<accession>A0A1G5JAY5</accession>
<organism evidence="1 2">
    <name type="scientific">Desulfoluna spongiiphila</name>
    <dbReference type="NCBI Taxonomy" id="419481"/>
    <lineage>
        <taxon>Bacteria</taxon>
        <taxon>Pseudomonadati</taxon>
        <taxon>Thermodesulfobacteriota</taxon>
        <taxon>Desulfobacteria</taxon>
        <taxon>Desulfobacterales</taxon>
        <taxon>Desulfolunaceae</taxon>
        <taxon>Desulfoluna</taxon>
    </lineage>
</organism>
<name>A0A1G5JAY5_9BACT</name>
<dbReference type="AlphaFoldDB" id="A0A1G5JAY5"/>
<gene>
    <name evidence="1" type="ORF">SAMN05216233_12718</name>
</gene>
<proteinExistence type="predicted"/>
<dbReference type="CDD" id="cd02440">
    <property type="entry name" value="AdoMet_MTases"/>
    <property type="match status" value="1"/>
</dbReference>
<protein>
    <submittedName>
        <fullName evidence="1">Methionine biosynthesis protein MetW</fullName>
    </submittedName>
</protein>
<evidence type="ECO:0000313" key="2">
    <source>
        <dbReference type="Proteomes" id="UP000198870"/>
    </source>
</evidence>
<dbReference type="InterPro" id="IPR010743">
    <property type="entry name" value="Methionine_synth_MetW"/>
</dbReference>
<dbReference type="EMBL" id="FMUX01000027">
    <property type="protein sequence ID" value="SCY85354.1"/>
    <property type="molecule type" value="Genomic_DNA"/>
</dbReference>
<reference evidence="1 2" key="1">
    <citation type="submission" date="2016-10" db="EMBL/GenBank/DDBJ databases">
        <authorList>
            <person name="de Groot N.N."/>
        </authorList>
    </citation>
    <scope>NUCLEOTIDE SEQUENCE [LARGE SCALE GENOMIC DNA]</scope>
    <source>
        <strain evidence="1 2">AA1</strain>
    </source>
</reference>
<dbReference type="SUPFAM" id="SSF53335">
    <property type="entry name" value="S-adenosyl-L-methionine-dependent methyltransferases"/>
    <property type="match status" value="1"/>
</dbReference>
<dbReference type="InterPro" id="IPR029063">
    <property type="entry name" value="SAM-dependent_MTases_sf"/>
</dbReference>
<dbReference type="STRING" id="419481.SAMN05216233_12718"/>
<dbReference type="RefSeq" id="WP_217640398.1">
    <property type="nucleotide sequence ID" value="NZ_FMUX01000027.1"/>
</dbReference>
<keyword evidence="2" id="KW-1185">Reference proteome</keyword>
<dbReference type="Proteomes" id="UP000198870">
    <property type="component" value="Unassembled WGS sequence"/>
</dbReference>
<sequence length="206" mass="23071">MTTDHHPIRYDLQIIASWIPSGSRVLGLGCGEGELLHFLKHTKGVTETGIEIAESKVSACIEKGLSVIQGDINTELDDYPDASFDCVVLSQTIQQTFDPVTLLKEIMRIGKTAVVSFPNFSHWKVRTQFLFSGHAPKTEVLPYAWYDTPNIRVLSLRDFTHLAREAGFEIINEMAIKTSSADRHGKTIRVLPNLRATYGLFLIRKA</sequence>
<dbReference type="Pfam" id="PF07021">
    <property type="entry name" value="MetW"/>
    <property type="match status" value="1"/>
</dbReference>
<dbReference type="Gene3D" id="3.40.50.150">
    <property type="entry name" value="Vaccinia Virus protein VP39"/>
    <property type="match status" value="1"/>
</dbReference>
<evidence type="ECO:0000313" key="1">
    <source>
        <dbReference type="EMBL" id="SCY85354.1"/>
    </source>
</evidence>
<dbReference type="NCBIfam" id="TIGR02081">
    <property type="entry name" value="metW"/>
    <property type="match status" value="1"/>
</dbReference>